<accession>A0A6J7X2R9</accession>
<gene>
    <name evidence="1" type="ORF">UFOVP383_16</name>
</gene>
<name>A0A6J7X2R9_9CAUD</name>
<protein>
    <submittedName>
        <fullName evidence="1">Uncharacterized protein</fullName>
    </submittedName>
</protein>
<evidence type="ECO:0000313" key="1">
    <source>
        <dbReference type="EMBL" id="CAB5223282.1"/>
    </source>
</evidence>
<proteinExistence type="predicted"/>
<organism evidence="1">
    <name type="scientific">uncultured Caudovirales phage</name>
    <dbReference type="NCBI Taxonomy" id="2100421"/>
    <lineage>
        <taxon>Viruses</taxon>
        <taxon>Duplodnaviria</taxon>
        <taxon>Heunggongvirae</taxon>
        <taxon>Uroviricota</taxon>
        <taxon>Caudoviricetes</taxon>
        <taxon>Peduoviridae</taxon>
        <taxon>Maltschvirus</taxon>
        <taxon>Maltschvirus maltsch</taxon>
    </lineage>
</organism>
<sequence length="108" mass="11069">MTSVNVSTVTNTITVTDGDNSTTVVTVPVTNTVTATTVGPQGPAGAGYLHQQTSSSTTWVINHNLGFRPAVELFDSGSQEIDGDVAHPSVNQAIITLSPATTGTARLT</sequence>
<dbReference type="EMBL" id="LR798321">
    <property type="protein sequence ID" value="CAB5223282.1"/>
    <property type="molecule type" value="Genomic_DNA"/>
</dbReference>
<reference evidence="1" key="1">
    <citation type="submission" date="2020-05" db="EMBL/GenBank/DDBJ databases">
        <authorList>
            <person name="Chiriac C."/>
            <person name="Salcher M."/>
            <person name="Ghai R."/>
            <person name="Kavagutti S V."/>
        </authorList>
    </citation>
    <scope>NUCLEOTIDE SEQUENCE</scope>
</reference>